<reference evidence="2" key="2">
    <citation type="submission" date="2015-01" db="EMBL/GenBank/DDBJ databases">
        <title>Evolutionary Origins and Diversification of the Mycorrhizal Mutualists.</title>
        <authorList>
            <consortium name="DOE Joint Genome Institute"/>
            <consortium name="Mycorrhizal Genomics Consortium"/>
            <person name="Kohler A."/>
            <person name="Kuo A."/>
            <person name="Nagy L.G."/>
            <person name="Floudas D."/>
            <person name="Copeland A."/>
            <person name="Barry K.W."/>
            <person name="Cichocki N."/>
            <person name="Veneault-Fourrey C."/>
            <person name="LaButti K."/>
            <person name="Lindquist E.A."/>
            <person name="Lipzen A."/>
            <person name="Lundell T."/>
            <person name="Morin E."/>
            <person name="Murat C."/>
            <person name="Riley R."/>
            <person name="Ohm R."/>
            <person name="Sun H."/>
            <person name="Tunlid A."/>
            <person name="Henrissat B."/>
            <person name="Grigoriev I.V."/>
            <person name="Hibbett D.S."/>
            <person name="Martin F."/>
        </authorList>
    </citation>
    <scope>NUCLEOTIDE SEQUENCE [LARGE SCALE GENOMIC DNA]</scope>
    <source>
        <strain evidence="2">LaAM-08-1</strain>
    </source>
</reference>
<dbReference type="EMBL" id="KN838655">
    <property type="protein sequence ID" value="KIJ99045.1"/>
    <property type="molecule type" value="Genomic_DNA"/>
</dbReference>
<sequence length="257" mass="25792">MERLRAPHCQPALTAYSDTPVPVPDFRGDALEVLGFGASDPNYVLASDDEEIVVVDPSTYPGASSATLRPASPADSVNSIRSITTVSVPVAAPVVSIAVAPVASATALASADLLAPAATATHAAARPAATVPSSAIPAAANNAAPVAAATDTASAATATPDAANSTPIGILTASTTLLYSPNYVLPSNAPKNAILPPPSLVTSIYGYHVPGLNEAGPFYMASRGRNIGIFSGWVSGIQEGHTRMAAAINAGFACYLT</sequence>
<keyword evidence="2" id="KW-1185">Reference proteome</keyword>
<evidence type="ECO:0000313" key="1">
    <source>
        <dbReference type="EMBL" id="KIJ99045.1"/>
    </source>
</evidence>
<evidence type="ECO:0000313" key="2">
    <source>
        <dbReference type="Proteomes" id="UP000054477"/>
    </source>
</evidence>
<organism evidence="1 2">
    <name type="scientific">Laccaria amethystina LaAM-08-1</name>
    <dbReference type="NCBI Taxonomy" id="1095629"/>
    <lineage>
        <taxon>Eukaryota</taxon>
        <taxon>Fungi</taxon>
        <taxon>Dikarya</taxon>
        <taxon>Basidiomycota</taxon>
        <taxon>Agaricomycotina</taxon>
        <taxon>Agaricomycetes</taxon>
        <taxon>Agaricomycetidae</taxon>
        <taxon>Agaricales</taxon>
        <taxon>Agaricineae</taxon>
        <taxon>Hydnangiaceae</taxon>
        <taxon>Laccaria</taxon>
    </lineage>
</organism>
<dbReference type="HOGENOM" id="CLU_078287_0_0_1"/>
<dbReference type="AlphaFoldDB" id="A0A0C9X1W6"/>
<gene>
    <name evidence="1" type="ORF">K443DRAFT_123401</name>
</gene>
<reference evidence="1 2" key="1">
    <citation type="submission" date="2014-04" db="EMBL/GenBank/DDBJ databases">
        <authorList>
            <consortium name="DOE Joint Genome Institute"/>
            <person name="Kuo A."/>
            <person name="Kohler A."/>
            <person name="Nagy L.G."/>
            <person name="Floudas D."/>
            <person name="Copeland A."/>
            <person name="Barry K.W."/>
            <person name="Cichocki N."/>
            <person name="Veneault-Fourrey C."/>
            <person name="LaButti K."/>
            <person name="Lindquist E.A."/>
            <person name="Lipzen A."/>
            <person name="Lundell T."/>
            <person name="Morin E."/>
            <person name="Murat C."/>
            <person name="Sun H."/>
            <person name="Tunlid A."/>
            <person name="Henrissat B."/>
            <person name="Grigoriev I.V."/>
            <person name="Hibbett D.S."/>
            <person name="Martin F."/>
            <person name="Nordberg H.P."/>
            <person name="Cantor M.N."/>
            <person name="Hua S.X."/>
        </authorList>
    </citation>
    <scope>NUCLEOTIDE SEQUENCE [LARGE SCALE GENOMIC DNA]</scope>
    <source>
        <strain evidence="1 2">LaAM-08-1</strain>
    </source>
</reference>
<proteinExistence type="predicted"/>
<protein>
    <submittedName>
        <fullName evidence="1">Uncharacterized protein</fullName>
    </submittedName>
</protein>
<name>A0A0C9X1W6_9AGAR</name>
<dbReference type="OrthoDB" id="3270804at2759"/>
<dbReference type="Proteomes" id="UP000054477">
    <property type="component" value="Unassembled WGS sequence"/>
</dbReference>
<accession>A0A0C9X1W6</accession>